<gene>
    <name evidence="1" type="ORF">H839_08224</name>
</gene>
<comment type="caution">
    <text evidence="1">The sequence shown here is derived from an EMBL/GenBank/DDBJ whole genome shotgun (WGS) entry which is preliminary data.</text>
</comment>
<evidence type="ECO:0000313" key="2">
    <source>
        <dbReference type="Proteomes" id="UP000023566"/>
    </source>
</evidence>
<dbReference type="Proteomes" id="UP000023566">
    <property type="component" value="Chromosome"/>
</dbReference>
<evidence type="ECO:0008006" key="3">
    <source>
        <dbReference type="Google" id="ProtNLM"/>
    </source>
</evidence>
<proteinExistence type="predicted"/>
<reference evidence="1 2" key="1">
    <citation type="journal article" date="2014" name="Appl. Microbiol. Biotechnol.">
        <title>Transformable facultative thermophile Geobacillus stearothermophilus NUB3621 as a host strain for metabolic engineering.</title>
        <authorList>
            <person name="Blanchard K."/>
            <person name="Robic S."/>
            <person name="Matsumura I."/>
        </authorList>
    </citation>
    <scope>NUCLEOTIDE SEQUENCE [LARGE SCALE GENOMIC DNA]</scope>
    <source>
        <strain evidence="1 2">NUB3621</strain>
    </source>
</reference>
<organism evidence="1 2">
    <name type="scientific">Parageobacillus genomosp. 1</name>
    <dbReference type="NCBI Taxonomy" id="1295642"/>
    <lineage>
        <taxon>Bacteria</taxon>
        <taxon>Bacillati</taxon>
        <taxon>Bacillota</taxon>
        <taxon>Bacilli</taxon>
        <taxon>Bacillales</taxon>
        <taxon>Anoxybacillaceae</taxon>
        <taxon>Parageobacillus</taxon>
    </lineage>
</organism>
<protein>
    <recommendedName>
        <fullName evidence="3">Phage protein</fullName>
    </recommendedName>
</protein>
<dbReference type="EMBL" id="AOTZ01000004">
    <property type="protein sequence ID" value="EZP77604.1"/>
    <property type="molecule type" value="Genomic_DNA"/>
</dbReference>
<dbReference type="AlphaFoldDB" id="A0ABC9VGP0"/>
<sequence length="138" mass="15770">MNKTAKQEDAKIAKLTELYKKAASLNEELPKELMDKLSIYGQILEILGGMWAAATKDWKLAEAKRREAIATHYSLNPEGTTKDKEMQAEMAAAEWRRKEAEYEAEALRWKAAYIATQEQIQILKKKYEHLKEVAKGGI</sequence>
<evidence type="ECO:0000313" key="1">
    <source>
        <dbReference type="EMBL" id="EZP77604.1"/>
    </source>
</evidence>
<accession>A0ABC9VGP0</accession>
<keyword evidence="2" id="KW-1185">Reference proteome</keyword>
<name>A0ABC9VGP0_9BACL</name>
<dbReference type="RefSeq" id="WP_043904698.1">
    <property type="nucleotide sequence ID" value="NZ_CM002692.1"/>
</dbReference>